<name>A0AAU6VZ64_9VIRU</name>
<reference evidence="1" key="1">
    <citation type="journal article" date="2024" name="J. Gen. Virol.">
        <title>Novel phages of Pseudomonas syringae unveil numerous potential auxiliary metabolic genes.</title>
        <authorList>
            <person name="Feltin C."/>
            <person name="Garneau J.R."/>
            <person name="Morris C.E."/>
            <person name="Berard A."/>
            <person name="Torres-Barcelo C."/>
        </authorList>
    </citation>
    <scope>NUCLEOTIDE SEQUENCE</scope>
</reference>
<protein>
    <submittedName>
        <fullName evidence="1">Uncharacterized protein</fullName>
    </submittedName>
</protein>
<evidence type="ECO:0000313" key="1">
    <source>
        <dbReference type="EMBL" id="XAI69671.1"/>
    </source>
</evidence>
<gene>
    <name evidence="1" type="ORF">Arace01_00003</name>
</gene>
<organism evidence="1">
    <name type="scientific">Pseudomonas phage Arace01</name>
    <dbReference type="NCBI Taxonomy" id="3138526"/>
    <lineage>
        <taxon>Viruses</taxon>
    </lineage>
</organism>
<proteinExistence type="predicted"/>
<accession>A0AAU6VZ64</accession>
<dbReference type="EMBL" id="PP179312">
    <property type="protein sequence ID" value="XAI69671.1"/>
    <property type="molecule type" value="Genomic_DNA"/>
</dbReference>
<sequence>MSSARMSFGAILSTVQATANTVTTTVDAANKSVGILTAFIDKAASEQKIRHLLDGQEFIDRLLIEKAESTAEVKLRGEKFASQSELHAKHFNEAYSRYEALIRK</sequence>